<evidence type="ECO:0000313" key="2">
    <source>
        <dbReference type="Proteomes" id="UP000191691"/>
    </source>
</evidence>
<dbReference type="Proteomes" id="UP000191691">
    <property type="component" value="Unassembled WGS sequence"/>
</dbReference>
<evidence type="ECO:0000313" key="1">
    <source>
        <dbReference type="EMBL" id="OQE53307.1"/>
    </source>
</evidence>
<protein>
    <submittedName>
        <fullName evidence="1">Uncharacterized protein</fullName>
    </submittedName>
</protein>
<organism evidence="1 2">
    <name type="scientific">Penicillium nalgiovense</name>
    <dbReference type="NCBI Taxonomy" id="60175"/>
    <lineage>
        <taxon>Eukaryota</taxon>
        <taxon>Fungi</taxon>
        <taxon>Dikarya</taxon>
        <taxon>Ascomycota</taxon>
        <taxon>Pezizomycotina</taxon>
        <taxon>Eurotiomycetes</taxon>
        <taxon>Eurotiomycetidae</taxon>
        <taxon>Eurotiales</taxon>
        <taxon>Aspergillaceae</taxon>
        <taxon>Penicillium</taxon>
    </lineage>
</organism>
<name>A0A1V6VRS7_PENNA</name>
<dbReference type="AlphaFoldDB" id="A0A1V6VRS7"/>
<comment type="caution">
    <text evidence="1">The sequence shown here is derived from an EMBL/GenBank/DDBJ whole genome shotgun (WGS) entry which is preliminary data.</text>
</comment>
<gene>
    <name evidence="1" type="ORF">PENNAL_c0473G04141</name>
</gene>
<reference evidence="2" key="1">
    <citation type="journal article" date="2017" name="Nat. Microbiol.">
        <title>Global analysis of biosynthetic gene clusters reveals vast potential of secondary metabolite production in Penicillium species.</title>
        <authorList>
            <person name="Nielsen J.C."/>
            <person name="Grijseels S."/>
            <person name="Prigent S."/>
            <person name="Ji B."/>
            <person name="Dainat J."/>
            <person name="Nielsen K.F."/>
            <person name="Frisvad J.C."/>
            <person name="Workman M."/>
            <person name="Nielsen J."/>
        </authorList>
    </citation>
    <scope>NUCLEOTIDE SEQUENCE [LARGE SCALE GENOMIC DNA]</scope>
    <source>
        <strain evidence="2">IBT 13039</strain>
    </source>
</reference>
<sequence length="43" mass="4560">METALLKTIGVPSCSRYSSRSAQLHCLLGLPDTDAIPCSIIPT</sequence>
<dbReference type="EMBL" id="MOOB01000473">
    <property type="protein sequence ID" value="OQE53307.1"/>
    <property type="molecule type" value="Genomic_DNA"/>
</dbReference>
<proteinExistence type="predicted"/>
<keyword evidence="2" id="KW-1185">Reference proteome</keyword>
<accession>A0A1V6VRS7</accession>